<name>A0ABQ6JYS1_9MICO</name>
<dbReference type="Gene3D" id="3.40.50.300">
    <property type="entry name" value="P-loop containing nucleotide triphosphate hydrolases"/>
    <property type="match status" value="1"/>
</dbReference>
<protein>
    <recommendedName>
        <fullName evidence="2">Orc1-like AAA ATPase domain-containing protein</fullName>
    </recommendedName>
</protein>
<evidence type="ECO:0000313" key="3">
    <source>
        <dbReference type="EMBL" id="GMA92435.1"/>
    </source>
</evidence>
<keyword evidence="4" id="KW-1185">Reference proteome</keyword>
<proteinExistence type="predicted"/>
<dbReference type="Pfam" id="PF13191">
    <property type="entry name" value="AAA_16"/>
    <property type="match status" value="1"/>
</dbReference>
<evidence type="ECO:0000256" key="1">
    <source>
        <dbReference type="SAM" id="MobiDB-lite"/>
    </source>
</evidence>
<dbReference type="InterPro" id="IPR027417">
    <property type="entry name" value="P-loop_NTPase"/>
</dbReference>
<evidence type="ECO:0000313" key="4">
    <source>
        <dbReference type="Proteomes" id="UP001157069"/>
    </source>
</evidence>
<sequence>MRIQTTSPMVGREAELRELTAAATEASSGVPRVMVVGGEAGIGKSRLIDELCAGLDASTVVARGQCVEFGTVGVPYAPLIGVLRDLVDAVGTEAVFAAAAGARPPCADSWRPAHPRSATSVSASSGWTRW</sequence>
<feature type="region of interest" description="Disordered" evidence="1">
    <location>
        <begin position="107"/>
        <end position="130"/>
    </location>
</feature>
<dbReference type="EMBL" id="BSVA01000001">
    <property type="protein sequence ID" value="GMA92435.1"/>
    <property type="molecule type" value="Genomic_DNA"/>
</dbReference>
<evidence type="ECO:0000259" key="2">
    <source>
        <dbReference type="Pfam" id="PF13191"/>
    </source>
</evidence>
<reference evidence="4" key="1">
    <citation type="journal article" date="2019" name="Int. J. Syst. Evol. Microbiol.">
        <title>The Global Catalogue of Microorganisms (GCM) 10K type strain sequencing project: providing services to taxonomists for standard genome sequencing and annotation.</title>
        <authorList>
            <consortium name="The Broad Institute Genomics Platform"/>
            <consortium name="The Broad Institute Genome Sequencing Center for Infectious Disease"/>
            <person name="Wu L."/>
            <person name="Ma J."/>
        </authorList>
    </citation>
    <scope>NUCLEOTIDE SEQUENCE [LARGE SCALE GENOMIC DNA]</scope>
    <source>
        <strain evidence="4">NBRC 108755</strain>
    </source>
</reference>
<comment type="caution">
    <text evidence="3">The sequence shown here is derived from an EMBL/GenBank/DDBJ whole genome shotgun (WGS) entry which is preliminary data.</text>
</comment>
<dbReference type="SUPFAM" id="SSF52540">
    <property type="entry name" value="P-loop containing nucleoside triphosphate hydrolases"/>
    <property type="match status" value="1"/>
</dbReference>
<organism evidence="3 4">
    <name type="scientific">Homoserinibacter gongjuensis</name>
    <dbReference type="NCBI Taxonomy" id="1162968"/>
    <lineage>
        <taxon>Bacteria</taxon>
        <taxon>Bacillati</taxon>
        <taxon>Actinomycetota</taxon>
        <taxon>Actinomycetes</taxon>
        <taxon>Micrococcales</taxon>
        <taxon>Microbacteriaceae</taxon>
        <taxon>Homoserinibacter</taxon>
    </lineage>
</organism>
<gene>
    <name evidence="3" type="ORF">GCM10025869_29640</name>
</gene>
<feature type="domain" description="Orc1-like AAA ATPase" evidence="2">
    <location>
        <begin position="9"/>
        <end position="109"/>
    </location>
</feature>
<accession>A0ABQ6JYS1</accession>
<feature type="compositionally biased region" description="Polar residues" evidence="1">
    <location>
        <begin position="117"/>
        <end position="130"/>
    </location>
</feature>
<dbReference type="InterPro" id="IPR041664">
    <property type="entry name" value="AAA_16"/>
</dbReference>
<dbReference type="Proteomes" id="UP001157069">
    <property type="component" value="Unassembled WGS sequence"/>
</dbReference>